<proteinExistence type="predicted"/>
<keyword evidence="1" id="KW-0472">Membrane</keyword>
<gene>
    <name evidence="2" type="ORF">TPHV1_300001</name>
</gene>
<evidence type="ECO:0000313" key="2">
    <source>
        <dbReference type="EMBL" id="CEM62350.1"/>
    </source>
</evidence>
<dbReference type="AlphaFoldDB" id="A0A0B7GZD4"/>
<protein>
    <submittedName>
        <fullName evidence="2">Uncharacterized protein</fullName>
    </submittedName>
</protein>
<reference evidence="3" key="1">
    <citation type="submission" date="2015-01" db="EMBL/GenBank/DDBJ databases">
        <authorList>
            <person name="Manzoor Shahid"/>
            <person name="Zubair Saima"/>
        </authorList>
    </citation>
    <scope>NUCLEOTIDE SEQUENCE [LARGE SCALE GENOMIC DNA]</scope>
    <source>
        <strain evidence="3">V1</strain>
    </source>
</reference>
<keyword evidence="1" id="KW-1133">Transmembrane helix</keyword>
<dbReference type="EMBL" id="CDNC01000024">
    <property type="protein sequence ID" value="CEM62350.1"/>
    <property type="molecule type" value="Genomic_DNA"/>
</dbReference>
<organism evidence="2 3">
    <name type="scientific">Treponema phagedenis</name>
    <dbReference type="NCBI Taxonomy" id="162"/>
    <lineage>
        <taxon>Bacteria</taxon>
        <taxon>Pseudomonadati</taxon>
        <taxon>Spirochaetota</taxon>
        <taxon>Spirochaetia</taxon>
        <taxon>Spirochaetales</taxon>
        <taxon>Treponemataceae</taxon>
        <taxon>Treponema</taxon>
    </lineage>
</organism>
<evidence type="ECO:0000313" key="3">
    <source>
        <dbReference type="Proteomes" id="UP000042527"/>
    </source>
</evidence>
<name>A0A0B7GZD4_TREPH</name>
<evidence type="ECO:0000256" key="1">
    <source>
        <dbReference type="SAM" id="Phobius"/>
    </source>
</evidence>
<dbReference type="Proteomes" id="UP000042527">
    <property type="component" value="Unassembled WGS sequence"/>
</dbReference>
<keyword evidence="1" id="KW-0812">Transmembrane</keyword>
<sequence length="64" mass="7587">MPLNLFIFLFGKIGRIFKKILLKISKKPDIRGCFYDIVKVIHSLWITIFLWIVTGLFILIFTPF</sequence>
<accession>A0A0B7GZD4</accession>
<keyword evidence="3" id="KW-1185">Reference proteome</keyword>
<feature type="transmembrane region" description="Helical" evidence="1">
    <location>
        <begin position="43"/>
        <end position="62"/>
    </location>
</feature>